<dbReference type="InterPro" id="IPR011641">
    <property type="entry name" value="Tyr-kin_ephrin_A/B_rcpt-like"/>
</dbReference>
<dbReference type="Gene3D" id="2.10.70.10">
    <property type="entry name" value="Complement Module, domain 1"/>
    <property type="match status" value="7"/>
</dbReference>
<feature type="domain" description="Sushi" evidence="13">
    <location>
        <begin position="1735"/>
        <end position="1800"/>
    </location>
</feature>
<keyword evidence="6" id="KW-0325">Glycoprotein</keyword>
<protein>
    <submittedName>
        <fullName evidence="16">Sushi, von Willebrand factor type A, EGF and pentraxin domain-containing protein 1-like</fullName>
    </submittedName>
</protein>
<feature type="domain" description="Sushi" evidence="13">
    <location>
        <begin position="507"/>
        <end position="569"/>
    </location>
</feature>
<dbReference type="InterPro" id="IPR036465">
    <property type="entry name" value="vWFA_dom_sf"/>
</dbReference>
<feature type="disulfide bond" evidence="8">
    <location>
        <begin position="1690"/>
        <end position="1717"/>
    </location>
</feature>
<proteinExistence type="predicted"/>
<dbReference type="InterPro" id="IPR035976">
    <property type="entry name" value="Sushi/SCR/CCP_sf"/>
</dbReference>
<feature type="disulfide bond" evidence="8">
    <location>
        <begin position="477"/>
        <end position="504"/>
    </location>
</feature>
<dbReference type="PROSITE" id="PS51828">
    <property type="entry name" value="PTX_2"/>
    <property type="match status" value="1"/>
</dbReference>
<feature type="signal peptide" evidence="9">
    <location>
        <begin position="1"/>
        <end position="21"/>
    </location>
</feature>
<evidence type="ECO:0000259" key="12">
    <source>
        <dbReference type="PROSITE" id="PS50825"/>
    </source>
</evidence>
<dbReference type="CDD" id="cd00033">
    <property type="entry name" value="CCP"/>
    <property type="match status" value="7"/>
</dbReference>
<gene>
    <name evidence="16" type="primary">LOC115890945</name>
</gene>
<sequence>MNFNFSVIFLIMYHFTGKITSTQQKLDVDVLLNNYSEFLNSGDKKLQKIKDSNSLENAIIKSKLDVLGGLLKQNVDFIRKFQELDVVFLVDASSSVGYDNFKSELRFVKKILSDVTVDYNHTRVSVITFSSPSNTIVNINAISSPEKENNKCLLLNNQLMNIEYKGGETYTFGAFEKAKEIFETSNRNESKKVLFLITDGYSNGFDPIPISTELKNSQVTIFTIGIRNGNYKELYDLSSSPGQLYSYLLDSFEEFEGLARRALHMDLRAGNYIPLGLSTPCDKLCDSGNCCDEHALCSCGTTTGHYSCICQPGYYGNGLRNNCLPCKPGMYTDGHDTCLPCPDIHHTTNIPAFGIDSCVCKRGFQSDNKGGCKILKCPKISAPEHGYIVKKKECSNVLNSACGIRCEVGYTLVGSSIRLCQENATWSGSDPSCEVKTCTRPPIPKYGSLKCEHSDIGTVYDKTEKYFPVDTVCNFTCAKGNTLIGSSQRTCLPIAQWDGLRTICKPIKCNKLPQTKFGKIEPASCTTGKQEFGKKCRIICNKGFKADGEIEKICGDSDLWNGKHTVCFDKEPPNLTCPKNITTKNIPGTSFGKANWSAPNVTDNSGLNISVWIYPAISNITDYKFSIGITPVTYFAQDLFQNAIKCTFFVEVIDEEPPVIEGCISPPTFLINSRIGENITWDEPYIFDNSKNFTVNKTHDFGTFKIGTTLVTYTAKDFSGNINICNINITVEESYCVDLPSPSNGQSNCTDISSGMRCLITCQDGYAVPLHAPIATDMSENGTSFICSHGDTSWYNQPISDGFIFPECSITTVPDVVEQEGDINIPLDNFTCNDTNKIEEIENNIKENFENEICTGNCKTNLTSDCLDEQLEEETNAIVKKRRRSIPPEETKGNMNSTNEVLHKNIRMNRRNKKRLNVKFQLRGKLKISTKQINVTSSHINGTITVRKTIFTCPVGFIPRKNRCVQCPRGAFHNGTSNICQSCDFGYYNDKLGQTNCTSCPVNYSTSKMRAKNFKDCKEMCSPGTHARRKKIRVNVQQIKYTIERPTLRPYCRSCPIGTYQPDYGTIRCIPCPNGYTTIRVGSTRIEDCIPTADEICSSRPNLCRNGTCNATNEYQFTCDCFQHFYGINCEHFLSPCNSDPCINGGTCIAFENDFKCMCTNGYQGKYCEEVQEKESYCKINCQNGGTCINIEDEEFVCVCPKGFSGETCQNFLRNCDNVICENNSTCHESQDTFKCICSQGYLGHRCNLLPCDYRPCDVNSICINIETKNTMKTDYKCICPEGYTGDRCLEQINYCINSPCLNDATCINTEGSYKCLCSKLYYGQECQFKRDTKYMLNFARYDINNFIGVTGFEENLFQITACLWIQTTDSVNYGTLLSYATRSSDNVFTLTDYTGLVLYVNKEYIVTDVLLNDGYWHHICAAWQSVNGEYQIFVDGSLINSGRNLASGSKIEGNGYLVIGQEQDDIGGKFSQSQTFVGNMAYIDIWSRKLNETEILTHLNDCSDSILGDLYAWPEIQEHIKGNVQRLNSSFCQKCKEPHIMYNGLINIIDNTAFYSCNEGYELSNKKFENGRKCMKTSKWEELDDPYCRIKYCGYPGFVKNAFFIGNDFFYNSKVIFQCYSGYQMVGSMSITCRADGTWYPEKPQCVAPQCTLPTIEHGFIRIITDDLIEDVKNVKANVEMETEIRIICFDNATLVGPSTLICLENGTWSDTSAKCILNKQELPVIAKPKKSALSCSESLIPPAPENGYIFEESQNLVRKGSRDYVEYKCRPGYKLVGVNVSTCIIDGYWTEPNITCQAIICPEVPTFKNMVLKSSDISVTVYQAGNMLTYECPEGYKMFGTGIIRCTILGRWSKMQSRCSKKSCGKPQASFNAEVQGDSYLFGDTVKIICPTGKTYDLSCGKDGSWIGALEDATC</sequence>
<dbReference type="SUPFAM" id="SSF49899">
    <property type="entry name" value="Concanavalin A-like lectins/glucanases"/>
    <property type="match status" value="1"/>
</dbReference>
<dbReference type="GO" id="GO:0032991">
    <property type="term" value="C:protein-containing complex"/>
    <property type="evidence" value="ECO:0007669"/>
    <property type="project" value="UniProtKB-ARBA"/>
</dbReference>
<dbReference type="GO" id="GO:0005509">
    <property type="term" value="F:calcium ion binding"/>
    <property type="evidence" value="ECO:0007669"/>
    <property type="project" value="InterPro"/>
</dbReference>
<evidence type="ECO:0000259" key="11">
    <source>
        <dbReference type="PROSITE" id="PS50234"/>
    </source>
</evidence>
<feature type="disulfide bond" evidence="7">
    <location>
        <begin position="1178"/>
        <end position="1188"/>
    </location>
</feature>
<dbReference type="SMART" id="SM00032">
    <property type="entry name" value="CCP"/>
    <property type="match status" value="10"/>
</dbReference>
<dbReference type="PROSITE" id="PS01186">
    <property type="entry name" value="EGF_2"/>
    <property type="match status" value="3"/>
</dbReference>
<feature type="disulfide bond" evidence="7">
    <location>
        <begin position="1200"/>
        <end position="1209"/>
    </location>
</feature>
<feature type="disulfide bond" evidence="8">
    <location>
        <begin position="377"/>
        <end position="420"/>
    </location>
</feature>
<dbReference type="PROSITE" id="PS50923">
    <property type="entry name" value="SUSHI"/>
    <property type="match status" value="9"/>
</dbReference>
<dbReference type="PROSITE" id="PS50234">
    <property type="entry name" value="VWFA"/>
    <property type="match status" value="1"/>
</dbReference>
<dbReference type="InterPro" id="IPR001881">
    <property type="entry name" value="EGF-like_Ca-bd_dom"/>
</dbReference>
<evidence type="ECO:0000256" key="2">
    <source>
        <dbReference type="ARBA" id="ARBA00022659"/>
    </source>
</evidence>
<dbReference type="Pfam" id="PF02494">
    <property type="entry name" value="HYR"/>
    <property type="match status" value="2"/>
</dbReference>
<evidence type="ECO:0000256" key="8">
    <source>
        <dbReference type="PROSITE-ProRule" id="PRU00302"/>
    </source>
</evidence>
<reference evidence="16" key="1">
    <citation type="submission" date="2025-08" db="UniProtKB">
        <authorList>
            <consortium name="RefSeq"/>
        </authorList>
    </citation>
    <scope>IDENTIFICATION</scope>
    <source>
        <tissue evidence="16">Gonads</tissue>
    </source>
</reference>
<feature type="disulfide bond" evidence="8">
    <location>
        <begin position="540"/>
        <end position="567"/>
    </location>
</feature>
<evidence type="ECO:0000256" key="9">
    <source>
        <dbReference type="SAM" id="SignalP"/>
    </source>
</evidence>
<feature type="domain" description="Sushi" evidence="13">
    <location>
        <begin position="436"/>
        <end position="506"/>
    </location>
</feature>
<dbReference type="InterPro" id="IPR000152">
    <property type="entry name" value="EGF-type_Asp/Asn_hydroxyl_site"/>
</dbReference>
<feature type="domain" description="EGF-like" evidence="10">
    <location>
        <begin position="1133"/>
        <end position="1169"/>
    </location>
</feature>
<dbReference type="SUPFAM" id="SSF57535">
    <property type="entry name" value="Complement control module/SCR domain"/>
    <property type="match status" value="8"/>
</dbReference>
<feature type="domain" description="Sushi" evidence="13">
    <location>
        <begin position="1801"/>
        <end position="1863"/>
    </location>
</feature>
<organism evidence="15 16">
    <name type="scientific">Sitophilus oryzae</name>
    <name type="common">Rice weevil</name>
    <name type="synonym">Curculio oryzae</name>
    <dbReference type="NCBI Taxonomy" id="7048"/>
    <lineage>
        <taxon>Eukaryota</taxon>
        <taxon>Metazoa</taxon>
        <taxon>Ecdysozoa</taxon>
        <taxon>Arthropoda</taxon>
        <taxon>Hexapoda</taxon>
        <taxon>Insecta</taxon>
        <taxon>Pterygota</taxon>
        <taxon>Neoptera</taxon>
        <taxon>Endopterygota</taxon>
        <taxon>Coleoptera</taxon>
        <taxon>Polyphaga</taxon>
        <taxon>Cucujiformia</taxon>
        <taxon>Curculionidae</taxon>
        <taxon>Dryophthorinae</taxon>
        <taxon>Sitophilus</taxon>
    </lineage>
</organism>
<dbReference type="InterPro" id="IPR000436">
    <property type="entry name" value="Sushi_SCR_CCP_dom"/>
</dbReference>
<dbReference type="Pfam" id="PF12661">
    <property type="entry name" value="hEGF"/>
    <property type="match status" value="1"/>
</dbReference>
<keyword evidence="15" id="KW-1185">Reference proteome</keyword>
<keyword evidence="4" id="KW-0677">Repeat</keyword>
<dbReference type="RefSeq" id="XP_030767169.1">
    <property type="nucleotide sequence ID" value="XM_030911309.1"/>
</dbReference>
<feature type="domain" description="EGF-like" evidence="10">
    <location>
        <begin position="1093"/>
        <end position="1131"/>
    </location>
</feature>
<dbReference type="InterPro" id="IPR009030">
    <property type="entry name" value="Growth_fac_rcpt_cys_sf"/>
</dbReference>
<dbReference type="Pfam" id="PF00092">
    <property type="entry name" value="VWA"/>
    <property type="match status" value="1"/>
</dbReference>
<feature type="disulfide bond" evidence="8">
    <location>
        <begin position="1620"/>
        <end position="1647"/>
    </location>
</feature>
<dbReference type="PROSITE" id="PS00022">
    <property type="entry name" value="EGF_1"/>
    <property type="match status" value="5"/>
</dbReference>
<dbReference type="InterPro" id="IPR001759">
    <property type="entry name" value="PTX_dom"/>
</dbReference>
<dbReference type="Gene3D" id="2.60.120.200">
    <property type="match status" value="1"/>
</dbReference>
<feature type="chain" id="PRO_5027062891" evidence="9">
    <location>
        <begin position="22"/>
        <end position="1917"/>
    </location>
</feature>
<feature type="domain" description="Sushi" evidence="13">
    <location>
        <begin position="1592"/>
        <end position="1649"/>
    </location>
</feature>
<dbReference type="PANTHER" id="PTHR46393">
    <property type="entry name" value="SUSHI DOMAIN-CONTAINING PROTEIN"/>
    <property type="match status" value="1"/>
</dbReference>
<feature type="disulfide bond" evidence="8">
    <location>
        <begin position="1834"/>
        <end position="1861"/>
    </location>
</feature>
<dbReference type="OrthoDB" id="6515930at2759"/>
<keyword evidence="2 8" id="KW-0768">Sushi</keyword>
<feature type="disulfide bond" evidence="7">
    <location>
        <begin position="1318"/>
        <end position="1327"/>
    </location>
</feature>
<dbReference type="SUPFAM" id="SSF53300">
    <property type="entry name" value="vWA-like"/>
    <property type="match status" value="1"/>
</dbReference>
<evidence type="ECO:0000259" key="13">
    <source>
        <dbReference type="PROSITE" id="PS50923"/>
    </source>
</evidence>
<feature type="domain" description="Sushi" evidence="13">
    <location>
        <begin position="1864"/>
        <end position="1917"/>
    </location>
</feature>
<dbReference type="PRINTS" id="PR00895">
    <property type="entry name" value="PENTAXIN"/>
</dbReference>
<feature type="disulfide bond" evidence="8">
    <location>
        <begin position="406"/>
        <end position="433"/>
    </location>
</feature>
<dbReference type="FunFam" id="2.10.25.10:FF:000255">
    <property type="entry name" value="Sushi, nidogen and EGF-like domains 1"/>
    <property type="match status" value="1"/>
</dbReference>
<dbReference type="GeneID" id="115890945"/>
<dbReference type="SMART" id="SM00159">
    <property type="entry name" value="PTX"/>
    <property type="match status" value="1"/>
</dbReference>
<dbReference type="SMART" id="SM00181">
    <property type="entry name" value="EGF"/>
    <property type="match status" value="7"/>
</dbReference>
<feature type="domain" description="VWFA" evidence="11">
    <location>
        <begin position="85"/>
        <end position="267"/>
    </location>
</feature>
<dbReference type="SMART" id="SM00327">
    <property type="entry name" value="VWA"/>
    <property type="match status" value="1"/>
</dbReference>
<evidence type="ECO:0000259" key="10">
    <source>
        <dbReference type="PROSITE" id="PS50026"/>
    </source>
</evidence>
<feature type="domain" description="Pentraxin (PTX)" evidence="14">
    <location>
        <begin position="1333"/>
        <end position="1533"/>
    </location>
</feature>
<evidence type="ECO:0000256" key="7">
    <source>
        <dbReference type="PROSITE-ProRule" id="PRU00076"/>
    </source>
</evidence>
<dbReference type="SMART" id="SM01411">
    <property type="entry name" value="Ephrin_rec_like"/>
    <property type="match status" value="3"/>
</dbReference>
<feature type="domain" description="HYR" evidence="12">
    <location>
        <begin position="568"/>
        <end position="652"/>
    </location>
</feature>
<evidence type="ECO:0000313" key="16">
    <source>
        <dbReference type="RefSeq" id="XP_030767169.1"/>
    </source>
</evidence>
<dbReference type="SUPFAM" id="SSF57196">
    <property type="entry name" value="EGF/Laminin"/>
    <property type="match status" value="5"/>
</dbReference>
<feature type="disulfide bond" evidence="7">
    <location>
        <begin position="1121"/>
        <end position="1130"/>
    </location>
</feature>
<keyword evidence="1 7" id="KW-0245">EGF-like domain</keyword>
<comment type="caution">
    <text evidence="7">Lacks conserved residue(s) required for the propagation of feature annotation.</text>
</comment>
<evidence type="ECO:0000256" key="5">
    <source>
        <dbReference type="ARBA" id="ARBA00023157"/>
    </source>
</evidence>
<evidence type="ECO:0000259" key="14">
    <source>
        <dbReference type="PROSITE" id="PS51828"/>
    </source>
</evidence>
<feature type="domain" description="EGF-like" evidence="10">
    <location>
        <begin position="1212"/>
        <end position="1245"/>
    </location>
</feature>
<evidence type="ECO:0000256" key="1">
    <source>
        <dbReference type="ARBA" id="ARBA00022536"/>
    </source>
</evidence>
<feature type="domain" description="EGF-like" evidence="10">
    <location>
        <begin position="1292"/>
        <end position="1328"/>
    </location>
</feature>
<evidence type="ECO:0000256" key="6">
    <source>
        <dbReference type="ARBA" id="ARBA00023180"/>
    </source>
</evidence>
<feature type="domain" description="Sushi" evidence="13">
    <location>
        <begin position="375"/>
        <end position="435"/>
    </location>
</feature>
<dbReference type="PROSITE" id="PS50026">
    <property type="entry name" value="EGF_3"/>
    <property type="match status" value="6"/>
</dbReference>
<feature type="domain" description="Sushi" evidence="13">
    <location>
        <begin position="1534"/>
        <end position="1591"/>
    </location>
</feature>
<dbReference type="Pfam" id="PF07699">
    <property type="entry name" value="Ephrin_rec_like"/>
    <property type="match status" value="3"/>
</dbReference>
<evidence type="ECO:0000256" key="4">
    <source>
        <dbReference type="ARBA" id="ARBA00022737"/>
    </source>
</evidence>
<dbReference type="PANTHER" id="PTHR46393:SF7">
    <property type="entry name" value="COMPLEMENT C2"/>
    <property type="match status" value="1"/>
</dbReference>
<evidence type="ECO:0000313" key="15">
    <source>
        <dbReference type="Proteomes" id="UP000504635"/>
    </source>
</evidence>
<dbReference type="PROSITE" id="PS00010">
    <property type="entry name" value="ASX_HYDROXYL"/>
    <property type="match status" value="1"/>
</dbReference>
<feature type="domain" description="Sushi" evidence="13">
    <location>
        <begin position="1650"/>
        <end position="1719"/>
    </location>
</feature>
<evidence type="ECO:0000256" key="3">
    <source>
        <dbReference type="ARBA" id="ARBA00022729"/>
    </source>
</evidence>
<dbReference type="Pfam" id="PF00008">
    <property type="entry name" value="EGF"/>
    <property type="match status" value="4"/>
</dbReference>
<dbReference type="PROSITE" id="PS50825">
    <property type="entry name" value="HYR"/>
    <property type="match status" value="2"/>
</dbReference>
<feature type="domain" description="EGF-like" evidence="10">
    <location>
        <begin position="1174"/>
        <end position="1210"/>
    </location>
</feature>
<dbReference type="Pfam" id="PF00084">
    <property type="entry name" value="Sushi"/>
    <property type="match status" value="6"/>
</dbReference>
<dbReference type="InterPro" id="IPR002035">
    <property type="entry name" value="VWF_A"/>
</dbReference>
<feature type="disulfide bond" evidence="8">
    <location>
        <begin position="1771"/>
        <end position="1798"/>
    </location>
</feature>
<dbReference type="InterPro" id="IPR013320">
    <property type="entry name" value="ConA-like_dom_sf"/>
</dbReference>
<feature type="domain" description="HYR" evidence="12">
    <location>
        <begin position="653"/>
        <end position="733"/>
    </location>
</feature>
<dbReference type="InterPro" id="IPR013032">
    <property type="entry name" value="EGF-like_CS"/>
</dbReference>
<dbReference type="SMART" id="SM00179">
    <property type="entry name" value="EGF_CA"/>
    <property type="match status" value="5"/>
</dbReference>
<dbReference type="InterPro" id="IPR000742">
    <property type="entry name" value="EGF"/>
</dbReference>
<name>A0A6J2YV58_SITOR</name>
<keyword evidence="3 9" id="KW-0732">Signal</keyword>
<feature type="disulfide bond" evidence="7">
    <location>
        <begin position="1159"/>
        <end position="1168"/>
    </location>
</feature>
<dbReference type="CDD" id="cd00054">
    <property type="entry name" value="EGF_CA"/>
    <property type="match status" value="5"/>
</dbReference>
<dbReference type="SUPFAM" id="SSF57184">
    <property type="entry name" value="Growth factor receptor domain"/>
    <property type="match status" value="1"/>
</dbReference>
<dbReference type="KEGG" id="soy:115890945"/>
<dbReference type="Gene3D" id="3.40.50.410">
    <property type="entry name" value="von Willebrand factor, type A domain"/>
    <property type="match status" value="1"/>
</dbReference>
<keyword evidence="5 7" id="KW-1015">Disulfide bond</keyword>
<dbReference type="Gene3D" id="2.10.50.10">
    <property type="entry name" value="Tumor Necrosis Factor Receptor, subunit A, domain 2"/>
    <property type="match status" value="3"/>
</dbReference>
<dbReference type="Gene3D" id="2.10.25.10">
    <property type="entry name" value="Laminin"/>
    <property type="match status" value="5"/>
</dbReference>
<accession>A0A6J2YV58</accession>
<feature type="disulfide bond" evidence="7">
    <location>
        <begin position="1280"/>
        <end position="1289"/>
    </location>
</feature>
<dbReference type="InParanoid" id="A0A6J2YV58"/>
<dbReference type="Pfam" id="PF00354">
    <property type="entry name" value="Pentaxin"/>
    <property type="match status" value="1"/>
</dbReference>
<dbReference type="CDD" id="cd01450">
    <property type="entry name" value="vWFA_subfamily_ECM"/>
    <property type="match status" value="1"/>
</dbReference>
<dbReference type="Proteomes" id="UP000504635">
    <property type="component" value="Unplaced"/>
</dbReference>
<dbReference type="InterPro" id="IPR003410">
    <property type="entry name" value="HYR_dom"/>
</dbReference>
<feature type="domain" description="EGF-like" evidence="10">
    <location>
        <begin position="1248"/>
        <end position="1290"/>
    </location>
</feature>